<feature type="transmembrane region" description="Helical" evidence="7">
    <location>
        <begin position="55"/>
        <end position="76"/>
    </location>
</feature>
<feature type="region of interest" description="Disordered" evidence="6">
    <location>
        <begin position="1"/>
        <end position="20"/>
    </location>
</feature>
<evidence type="ECO:0000256" key="5">
    <source>
        <dbReference type="ARBA" id="ARBA00023136"/>
    </source>
</evidence>
<dbReference type="PANTHER" id="PTHR23513:SF18">
    <property type="entry name" value="INTEGRAL MEMBRANE PROTEIN"/>
    <property type="match status" value="1"/>
</dbReference>
<keyword evidence="3 7" id="KW-0812">Transmembrane</keyword>
<evidence type="ECO:0000313" key="8">
    <source>
        <dbReference type="EMBL" id="MFC6006609.1"/>
    </source>
</evidence>
<keyword evidence="5 7" id="KW-0472">Membrane</keyword>
<feature type="transmembrane region" description="Helical" evidence="7">
    <location>
        <begin position="263"/>
        <end position="287"/>
    </location>
</feature>
<feature type="transmembrane region" description="Helical" evidence="7">
    <location>
        <begin position="140"/>
        <end position="159"/>
    </location>
</feature>
<evidence type="ECO:0000256" key="2">
    <source>
        <dbReference type="ARBA" id="ARBA00022475"/>
    </source>
</evidence>
<dbReference type="RefSeq" id="WP_378226977.1">
    <property type="nucleotide sequence ID" value="NZ_BAABFP010000008.1"/>
</dbReference>
<reference evidence="9" key="1">
    <citation type="journal article" date="2019" name="Int. J. Syst. Evol. Microbiol.">
        <title>The Global Catalogue of Microorganisms (GCM) 10K type strain sequencing project: providing services to taxonomists for standard genome sequencing and annotation.</title>
        <authorList>
            <consortium name="The Broad Institute Genomics Platform"/>
            <consortium name="The Broad Institute Genome Sequencing Center for Infectious Disease"/>
            <person name="Wu L."/>
            <person name="Ma J."/>
        </authorList>
    </citation>
    <scope>NUCLEOTIDE SEQUENCE [LARGE SCALE GENOMIC DNA]</scope>
    <source>
        <strain evidence="9">KACC 14249</strain>
    </source>
</reference>
<evidence type="ECO:0000313" key="9">
    <source>
        <dbReference type="Proteomes" id="UP001596189"/>
    </source>
</evidence>
<dbReference type="Gene3D" id="1.20.1250.20">
    <property type="entry name" value="MFS general substrate transporter like domains"/>
    <property type="match status" value="1"/>
</dbReference>
<feature type="transmembrane region" description="Helical" evidence="7">
    <location>
        <begin position="299"/>
        <end position="324"/>
    </location>
</feature>
<sequence>MGDVPPDTQRAAKRVAGASKRAVGATGRRVRRLTRAQGAGESGLAKVIELHGVSAAGDALVLLALANTVFFSVPVGEARGRVALYLLVTMLPFSILAPILGPLLDRYRHGRRYALAVTFVSRAFLAWVMAGAVAGGKEAFALYPAAFGYLVATKAYSVTRAAAIPRVQPRGVSLVTANSRVLLGGIVAVTIATPIGFLLMQAGPEWVLRFAFVVFGVGTGLSLALPRRVDSAVGEVGARLSSDDTAEIPVGSRTARWNIGPRVVLGLRAVATLRWFTGFLTFFLAFALRTDPVSDSLPLLASIGLVVGAAGVGNTIGTSLGALLRRLRPELVVTAMLVLAAVGATVGALWYGLVAVLVTGLCAGLAAALGKLSLDALIQIEVPEDVRSSAFARSETVLQLAWVVGGGVGIALPVSGEWGLAVAAVALLGSLAVTLRSLVRTRRPHPA</sequence>
<dbReference type="SUPFAM" id="SSF103473">
    <property type="entry name" value="MFS general substrate transporter"/>
    <property type="match status" value="1"/>
</dbReference>
<proteinExistence type="predicted"/>
<evidence type="ECO:0000256" key="7">
    <source>
        <dbReference type="SAM" id="Phobius"/>
    </source>
</evidence>
<protein>
    <submittedName>
        <fullName evidence="8">MFS transporter</fullName>
    </submittedName>
</protein>
<feature type="transmembrane region" description="Helical" evidence="7">
    <location>
        <begin position="113"/>
        <end position="134"/>
    </location>
</feature>
<dbReference type="InterPro" id="IPR036259">
    <property type="entry name" value="MFS_trans_sf"/>
</dbReference>
<gene>
    <name evidence="8" type="ORF">ACFQDO_05640</name>
</gene>
<evidence type="ECO:0000256" key="3">
    <source>
        <dbReference type="ARBA" id="ARBA00022692"/>
    </source>
</evidence>
<dbReference type="EMBL" id="JBHSRD010000003">
    <property type="protein sequence ID" value="MFC6006609.1"/>
    <property type="molecule type" value="Genomic_DNA"/>
</dbReference>
<feature type="transmembrane region" description="Helical" evidence="7">
    <location>
        <begin position="206"/>
        <end position="225"/>
    </location>
</feature>
<keyword evidence="4 7" id="KW-1133">Transmembrane helix</keyword>
<evidence type="ECO:0000256" key="1">
    <source>
        <dbReference type="ARBA" id="ARBA00004651"/>
    </source>
</evidence>
<evidence type="ECO:0000256" key="4">
    <source>
        <dbReference type="ARBA" id="ARBA00022989"/>
    </source>
</evidence>
<organism evidence="8 9">
    <name type="scientific">Angustibacter luteus</name>
    <dbReference type="NCBI Taxonomy" id="658456"/>
    <lineage>
        <taxon>Bacteria</taxon>
        <taxon>Bacillati</taxon>
        <taxon>Actinomycetota</taxon>
        <taxon>Actinomycetes</taxon>
        <taxon>Kineosporiales</taxon>
        <taxon>Kineosporiaceae</taxon>
    </lineage>
</organism>
<feature type="transmembrane region" description="Helical" evidence="7">
    <location>
        <begin position="82"/>
        <end position="101"/>
    </location>
</feature>
<keyword evidence="9" id="KW-1185">Reference proteome</keyword>
<dbReference type="PANTHER" id="PTHR23513">
    <property type="entry name" value="INTEGRAL MEMBRANE EFFLUX PROTEIN-RELATED"/>
    <property type="match status" value="1"/>
</dbReference>
<accession>A0ABW1JCP0</accession>
<keyword evidence="2" id="KW-1003">Cell membrane</keyword>
<feature type="transmembrane region" description="Helical" evidence="7">
    <location>
        <begin position="418"/>
        <end position="439"/>
    </location>
</feature>
<dbReference type="Proteomes" id="UP001596189">
    <property type="component" value="Unassembled WGS sequence"/>
</dbReference>
<comment type="subcellular location">
    <subcellularLocation>
        <location evidence="1">Cell membrane</location>
        <topology evidence="1">Multi-pass membrane protein</topology>
    </subcellularLocation>
</comment>
<comment type="caution">
    <text evidence="8">The sequence shown here is derived from an EMBL/GenBank/DDBJ whole genome shotgun (WGS) entry which is preliminary data.</text>
</comment>
<feature type="transmembrane region" description="Helical" evidence="7">
    <location>
        <begin position="180"/>
        <end position="200"/>
    </location>
</feature>
<name>A0ABW1JCP0_9ACTN</name>
<evidence type="ECO:0000256" key="6">
    <source>
        <dbReference type="SAM" id="MobiDB-lite"/>
    </source>
</evidence>
<feature type="transmembrane region" description="Helical" evidence="7">
    <location>
        <begin position="331"/>
        <end position="351"/>
    </location>
</feature>